<sequence length="124" mass="14614">MSASHESDSHDKRPVEQQVYNMEGSIDFSNKHPKPCETEHHENAQVDERVESSEQNKVDKQKNLKDNEHERMLVPEIEMTDRHNDQNNEVTEKRESLDEPLQAMLFNMFPSLATQKMVQPMTWH</sequence>
<accession>A0AAN9PD42</accession>
<gene>
    <name evidence="2" type="ORF">RJT34_17389</name>
</gene>
<feature type="compositionally biased region" description="Basic and acidic residues" evidence="1">
    <location>
        <begin position="1"/>
        <end position="15"/>
    </location>
</feature>
<organism evidence="2 3">
    <name type="scientific">Clitoria ternatea</name>
    <name type="common">Butterfly pea</name>
    <dbReference type="NCBI Taxonomy" id="43366"/>
    <lineage>
        <taxon>Eukaryota</taxon>
        <taxon>Viridiplantae</taxon>
        <taxon>Streptophyta</taxon>
        <taxon>Embryophyta</taxon>
        <taxon>Tracheophyta</taxon>
        <taxon>Spermatophyta</taxon>
        <taxon>Magnoliopsida</taxon>
        <taxon>eudicotyledons</taxon>
        <taxon>Gunneridae</taxon>
        <taxon>Pentapetalae</taxon>
        <taxon>rosids</taxon>
        <taxon>fabids</taxon>
        <taxon>Fabales</taxon>
        <taxon>Fabaceae</taxon>
        <taxon>Papilionoideae</taxon>
        <taxon>50 kb inversion clade</taxon>
        <taxon>NPAAA clade</taxon>
        <taxon>indigoferoid/millettioid clade</taxon>
        <taxon>Phaseoleae</taxon>
        <taxon>Clitoria</taxon>
    </lineage>
</organism>
<feature type="region of interest" description="Disordered" evidence="1">
    <location>
        <begin position="1"/>
        <end position="97"/>
    </location>
</feature>
<evidence type="ECO:0000313" key="2">
    <source>
        <dbReference type="EMBL" id="KAK7294500.1"/>
    </source>
</evidence>
<evidence type="ECO:0000256" key="1">
    <source>
        <dbReference type="SAM" id="MobiDB-lite"/>
    </source>
</evidence>
<keyword evidence="3" id="KW-1185">Reference proteome</keyword>
<dbReference type="Proteomes" id="UP001359559">
    <property type="component" value="Unassembled WGS sequence"/>
</dbReference>
<proteinExistence type="predicted"/>
<protein>
    <submittedName>
        <fullName evidence="2">Uncharacterized protein</fullName>
    </submittedName>
</protein>
<dbReference type="EMBL" id="JAYKXN010000004">
    <property type="protein sequence ID" value="KAK7294500.1"/>
    <property type="molecule type" value="Genomic_DNA"/>
</dbReference>
<comment type="caution">
    <text evidence="2">The sequence shown here is derived from an EMBL/GenBank/DDBJ whole genome shotgun (WGS) entry which is preliminary data.</text>
</comment>
<feature type="compositionally biased region" description="Basic and acidic residues" evidence="1">
    <location>
        <begin position="34"/>
        <end position="97"/>
    </location>
</feature>
<dbReference type="AlphaFoldDB" id="A0AAN9PD42"/>
<name>A0AAN9PD42_CLITE</name>
<evidence type="ECO:0000313" key="3">
    <source>
        <dbReference type="Proteomes" id="UP001359559"/>
    </source>
</evidence>
<reference evidence="2 3" key="1">
    <citation type="submission" date="2024-01" db="EMBL/GenBank/DDBJ databases">
        <title>The genomes of 5 underutilized Papilionoideae crops provide insights into root nodulation and disease resistance.</title>
        <authorList>
            <person name="Yuan L."/>
        </authorList>
    </citation>
    <scope>NUCLEOTIDE SEQUENCE [LARGE SCALE GENOMIC DNA]</scope>
    <source>
        <strain evidence="2">LY-2023</strain>
        <tissue evidence="2">Leaf</tissue>
    </source>
</reference>